<dbReference type="EMBL" id="AP024412">
    <property type="protein sequence ID" value="BCR35747.1"/>
    <property type="molecule type" value="Genomic_DNA"/>
</dbReference>
<keyword evidence="2" id="KW-1185">Reference proteome</keyword>
<dbReference type="RefSeq" id="WP_176238584.1">
    <property type="nucleotide sequence ID" value="NZ_AP024412.1"/>
</dbReference>
<gene>
    <name evidence="1" type="ORF">MPAN_006400</name>
</gene>
<evidence type="ECO:0000313" key="2">
    <source>
        <dbReference type="Proteomes" id="UP000620133"/>
    </source>
</evidence>
<accession>A0A7U9TGM3</accession>
<sequence>MDDFEKMWREKILKHIDQYVNKKTGQKVSQIEIDSPIEYSKTLISTLKKETVDEQIQKLFIDNACHIPHHKLDEAKKVYSDTQSLSKTREALELSFLKDIIIDKNLSKKQAKMIIENGWGLAGIQQDDTIIATKIPSKFHQYMNETDPLKKKYFYCHCPRVRENLLNGADLDSIYCNCGGGFYVDIWTYITGKDVSIKTSKSLFDGDDVCQFVISFN</sequence>
<evidence type="ECO:0008006" key="3">
    <source>
        <dbReference type="Google" id="ProtNLM"/>
    </source>
</evidence>
<reference evidence="1" key="1">
    <citation type="submission" date="2021-01" db="EMBL/GenBank/DDBJ databases">
        <title>Draft genome sequence of Acholeplasmataceae bacterium strain Mahy22.</title>
        <authorList>
            <person name="Watanabe M."/>
            <person name="Kojima H."/>
            <person name="Fukui M."/>
        </authorList>
    </citation>
    <scope>NUCLEOTIDE SEQUENCE</scope>
    <source>
        <strain evidence="1">Mahy22</strain>
    </source>
</reference>
<protein>
    <recommendedName>
        <fullName evidence="3">L-2-amino-thiazoline-4-carboxylic acid hydrolase</fullName>
    </recommendedName>
</protein>
<name>A0A7U9TGM3_9MOLU</name>
<evidence type="ECO:0000313" key="1">
    <source>
        <dbReference type="EMBL" id="BCR35747.1"/>
    </source>
</evidence>
<proteinExistence type="predicted"/>
<dbReference type="AlphaFoldDB" id="A0A7U9TGM3"/>
<dbReference type="KEGG" id="manr:MPAN_006400"/>
<organism evidence="1 2">
    <name type="scientific">Mariniplasma anaerobium</name>
    <dbReference type="NCBI Taxonomy" id="2735436"/>
    <lineage>
        <taxon>Bacteria</taxon>
        <taxon>Bacillati</taxon>
        <taxon>Mycoplasmatota</taxon>
        <taxon>Mollicutes</taxon>
        <taxon>Acholeplasmatales</taxon>
        <taxon>Acholeplasmataceae</taxon>
        <taxon>Mariniplasma</taxon>
    </lineage>
</organism>
<dbReference type="Proteomes" id="UP000620133">
    <property type="component" value="Chromosome"/>
</dbReference>